<comment type="caution">
    <text evidence="2">The sequence shown here is derived from an EMBL/GenBank/DDBJ whole genome shotgun (WGS) entry which is preliminary data.</text>
</comment>
<evidence type="ECO:0008006" key="4">
    <source>
        <dbReference type="Google" id="ProtNLM"/>
    </source>
</evidence>
<dbReference type="Proteomes" id="UP000741013">
    <property type="component" value="Unassembled WGS sequence"/>
</dbReference>
<name>A0ABS4PTU0_9PSEU</name>
<accession>A0ABS4PTU0</accession>
<sequence>MRSLRAATACLVLAGLLTAPAHAAHAAKDACTWTETPIPPADTWGTANVVAGTGTGHYAGAVRRVENGQFFMEMVLWTAGEPFGRTQPPPPGYRRPGPVDENGTGTVAVNAQSFDPSESGASFRYHGGHQGLGVYERLPVPDGFKQVNAESINERGDVLGTATADNRTEAVVWPGDGAPPVVLELSEGNYLLRAIDIDNDGSVLLHLAQGPHLWRAGGLTPLATPPGYRLTSASSLRGGIAVGYTRALDEVATHQGLLWSDPANPEFLKGAAFGDDINAGGQVLGRDAGFADAVWQRTTFVDAIPANGPASRVFDDGSILAERPGGYSVWRAACLGTT</sequence>
<keyword evidence="1" id="KW-0732">Signal</keyword>
<dbReference type="EMBL" id="JAGGMS010000001">
    <property type="protein sequence ID" value="MBP2182837.1"/>
    <property type="molecule type" value="Genomic_DNA"/>
</dbReference>
<feature type="signal peptide" evidence="1">
    <location>
        <begin position="1"/>
        <end position="23"/>
    </location>
</feature>
<proteinExistence type="predicted"/>
<evidence type="ECO:0000313" key="2">
    <source>
        <dbReference type="EMBL" id="MBP2182837.1"/>
    </source>
</evidence>
<reference evidence="2 3" key="1">
    <citation type="submission" date="2021-03" db="EMBL/GenBank/DDBJ databases">
        <title>Sequencing the genomes of 1000 actinobacteria strains.</title>
        <authorList>
            <person name="Klenk H.-P."/>
        </authorList>
    </citation>
    <scope>NUCLEOTIDE SEQUENCE [LARGE SCALE GENOMIC DNA]</scope>
    <source>
        <strain evidence="2 3">DSM 45510</strain>
    </source>
</reference>
<evidence type="ECO:0000256" key="1">
    <source>
        <dbReference type="SAM" id="SignalP"/>
    </source>
</evidence>
<feature type="chain" id="PRO_5046071493" description="Extracellular repeat, HAF family" evidence="1">
    <location>
        <begin position="24"/>
        <end position="338"/>
    </location>
</feature>
<dbReference type="RefSeq" id="WP_209666089.1">
    <property type="nucleotide sequence ID" value="NZ_JAGGMS010000001.1"/>
</dbReference>
<protein>
    <recommendedName>
        <fullName evidence="4">Extracellular repeat, HAF family</fullName>
    </recommendedName>
</protein>
<gene>
    <name evidence="2" type="ORF">JOM49_004363</name>
</gene>
<keyword evidence="3" id="KW-1185">Reference proteome</keyword>
<organism evidence="2 3">
    <name type="scientific">Amycolatopsis magusensis</name>
    <dbReference type="NCBI Taxonomy" id="882444"/>
    <lineage>
        <taxon>Bacteria</taxon>
        <taxon>Bacillati</taxon>
        <taxon>Actinomycetota</taxon>
        <taxon>Actinomycetes</taxon>
        <taxon>Pseudonocardiales</taxon>
        <taxon>Pseudonocardiaceae</taxon>
        <taxon>Amycolatopsis</taxon>
    </lineage>
</organism>
<evidence type="ECO:0000313" key="3">
    <source>
        <dbReference type="Proteomes" id="UP000741013"/>
    </source>
</evidence>